<evidence type="ECO:0000313" key="2">
    <source>
        <dbReference type="Proteomes" id="UP000594261"/>
    </source>
</evidence>
<dbReference type="Gramene" id="QL11p015852:mrna">
    <property type="protein sequence ID" value="QL11p015852:mrna"/>
    <property type="gene ID" value="QL11p015852"/>
</dbReference>
<keyword evidence="2" id="KW-1185">Reference proteome</keyword>
<sequence>MESIALADVSLHSTPDREVQIPLSNTSISSLFPAAKSVSGSSDSSLSNQSLIPDFSPSRPYFFPQYNSQSSSESAPTKQISPYLISSLFPPNQSQLNSVSKEEKIIPRRVEAALNQASERSTYAIYWESDRPSNSPLGHTLSPVKGFYNVSDFKFKDKAVSFFQLRESWRDNLTFGSVLRQVFRSSIPIWRVREDCLAGSLYY</sequence>
<dbReference type="Proteomes" id="UP000594261">
    <property type="component" value="Chromosome 11"/>
</dbReference>
<dbReference type="AlphaFoldDB" id="A0A7N2MWX4"/>
<dbReference type="EnsemblPlants" id="QL11p015852:mrna">
    <property type="protein sequence ID" value="QL11p015852:mrna"/>
    <property type="gene ID" value="QL11p015852"/>
</dbReference>
<organism evidence="1 2">
    <name type="scientific">Quercus lobata</name>
    <name type="common">Valley oak</name>
    <dbReference type="NCBI Taxonomy" id="97700"/>
    <lineage>
        <taxon>Eukaryota</taxon>
        <taxon>Viridiplantae</taxon>
        <taxon>Streptophyta</taxon>
        <taxon>Embryophyta</taxon>
        <taxon>Tracheophyta</taxon>
        <taxon>Spermatophyta</taxon>
        <taxon>Magnoliopsida</taxon>
        <taxon>eudicotyledons</taxon>
        <taxon>Gunneridae</taxon>
        <taxon>Pentapetalae</taxon>
        <taxon>rosids</taxon>
        <taxon>fabids</taxon>
        <taxon>Fagales</taxon>
        <taxon>Fagaceae</taxon>
        <taxon>Quercus</taxon>
    </lineage>
</organism>
<reference evidence="1" key="2">
    <citation type="submission" date="2021-01" db="UniProtKB">
        <authorList>
            <consortium name="EnsemblPlants"/>
        </authorList>
    </citation>
    <scope>IDENTIFICATION</scope>
</reference>
<reference evidence="1 2" key="1">
    <citation type="journal article" date="2016" name="G3 (Bethesda)">
        <title>First Draft Assembly and Annotation of the Genome of a California Endemic Oak Quercus lobata Nee (Fagaceae).</title>
        <authorList>
            <person name="Sork V.L."/>
            <person name="Fitz-Gibbon S.T."/>
            <person name="Puiu D."/>
            <person name="Crepeau M."/>
            <person name="Gugger P.F."/>
            <person name="Sherman R."/>
            <person name="Stevens K."/>
            <person name="Langley C.H."/>
            <person name="Pellegrini M."/>
            <person name="Salzberg S.L."/>
        </authorList>
    </citation>
    <scope>NUCLEOTIDE SEQUENCE [LARGE SCALE GENOMIC DNA]</scope>
    <source>
        <strain evidence="1 2">cv. SW786</strain>
    </source>
</reference>
<protein>
    <submittedName>
        <fullName evidence="1">Uncharacterized protein</fullName>
    </submittedName>
</protein>
<dbReference type="EMBL" id="LRBV02000011">
    <property type="status" value="NOT_ANNOTATED_CDS"/>
    <property type="molecule type" value="Genomic_DNA"/>
</dbReference>
<proteinExistence type="predicted"/>
<accession>A0A7N2MWX4</accession>
<name>A0A7N2MWX4_QUELO</name>
<evidence type="ECO:0000313" key="1">
    <source>
        <dbReference type="EnsemblPlants" id="QL11p015852:mrna"/>
    </source>
</evidence>
<dbReference type="InParanoid" id="A0A7N2MWX4"/>